<feature type="region of interest" description="Disordered" evidence="1">
    <location>
        <begin position="1"/>
        <end position="151"/>
    </location>
</feature>
<evidence type="ECO:0000313" key="2">
    <source>
        <dbReference type="EMBL" id="PTU17251.1"/>
    </source>
</evidence>
<feature type="compositionally biased region" description="Basic and acidic residues" evidence="1">
    <location>
        <begin position="27"/>
        <end position="42"/>
    </location>
</feature>
<evidence type="ECO:0000313" key="3">
    <source>
        <dbReference type="Proteomes" id="UP000244073"/>
    </source>
</evidence>
<comment type="caution">
    <text evidence="2">The sequence shown here is derived from an EMBL/GenBank/DDBJ whole genome shotgun (WGS) entry which is preliminary data.</text>
</comment>
<feature type="compositionally biased region" description="Basic residues" evidence="1">
    <location>
        <begin position="12"/>
        <end position="26"/>
    </location>
</feature>
<reference evidence="2 3" key="1">
    <citation type="journal article" date="2018" name="Proc. Natl. Acad. Sci. U.S.A.">
        <title>Linking secondary metabolites to gene clusters through genome sequencing of six diverse Aspergillus species.</title>
        <authorList>
            <person name="Kaerboelling I."/>
            <person name="Vesth T.C."/>
            <person name="Frisvad J.C."/>
            <person name="Nybo J.L."/>
            <person name="Theobald S."/>
            <person name="Kuo A."/>
            <person name="Bowyer P."/>
            <person name="Matsuda Y."/>
            <person name="Mondo S."/>
            <person name="Lyhne E.K."/>
            <person name="Kogle M.E."/>
            <person name="Clum A."/>
            <person name="Lipzen A."/>
            <person name="Salamov A."/>
            <person name="Ngan C.Y."/>
            <person name="Daum C."/>
            <person name="Chiniquy J."/>
            <person name="Barry K."/>
            <person name="LaButti K."/>
            <person name="Haridas S."/>
            <person name="Simmons B.A."/>
            <person name="Magnuson J.K."/>
            <person name="Mortensen U.H."/>
            <person name="Larsen T.O."/>
            <person name="Grigoriev I.V."/>
            <person name="Baker S.E."/>
            <person name="Andersen M.R."/>
        </authorList>
    </citation>
    <scope>NUCLEOTIDE SEQUENCE [LARGE SCALE GENOMIC DNA]</scope>
    <source>
        <strain evidence="2 3">IBT 24754</strain>
    </source>
</reference>
<evidence type="ECO:0000256" key="1">
    <source>
        <dbReference type="SAM" id="MobiDB-lite"/>
    </source>
</evidence>
<sequence>MNKLYPLSGVTRRARPGKTRLQPRRNRSAEYRRPPNEWRTGEARSAQEGVRNSGYKYPKNGEGRQDAREKSEVRGMGREKERKWKDRNRKRLVKGEEVLEGEREREREREREGKRGREKDRRGEGRGGGGGGGGGKEKRSPHRSDGRTETH</sequence>
<accession>A0A2T5LLT9</accession>
<feature type="compositionally biased region" description="Basic and acidic residues" evidence="1">
    <location>
        <begin position="59"/>
        <end position="84"/>
    </location>
</feature>
<dbReference type="VEuPathDB" id="FungiDB:P175DRAFT_0103967"/>
<dbReference type="EMBL" id="MSFN02000011">
    <property type="protein sequence ID" value="PTU17251.1"/>
    <property type="molecule type" value="Genomic_DNA"/>
</dbReference>
<proteinExistence type="predicted"/>
<dbReference type="GeneID" id="63809214"/>
<dbReference type="Proteomes" id="UP000244073">
    <property type="component" value="Unassembled WGS sequence"/>
</dbReference>
<name>A0A2T5LLT9_9EURO</name>
<dbReference type="AlphaFoldDB" id="A0A2T5LLT9"/>
<feature type="compositionally biased region" description="Basic and acidic residues" evidence="1">
    <location>
        <begin position="93"/>
        <end position="125"/>
    </location>
</feature>
<organism evidence="2 3">
    <name type="scientific">Aspergillus ochraceoroseus IBT 24754</name>
    <dbReference type="NCBI Taxonomy" id="1392256"/>
    <lineage>
        <taxon>Eukaryota</taxon>
        <taxon>Fungi</taxon>
        <taxon>Dikarya</taxon>
        <taxon>Ascomycota</taxon>
        <taxon>Pezizomycotina</taxon>
        <taxon>Eurotiomycetes</taxon>
        <taxon>Eurotiomycetidae</taxon>
        <taxon>Eurotiales</taxon>
        <taxon>Aspergillaceae</taxon>
        <taxon>Aspergillus</taxon>
        <taxon>Aspergillus subgen. Nidulantes</taxon>
    </lineage>
</organism>
<protein>
    <submittedName>
        <fullName evidence="2">Uncharacterized protein</fullName>
    </submittedName>
</protein>
<dbReference type="RefSeq" id="XP_040748643.1">
    <property type="nucleotide sequence ID" value="XM_040892332.1"/>
</dbReference>
<feature type="compositionally biased region" description="Basic and acidic residues" evidence="1">
    <location>
        <begin position="135"/>
        <end position="151"/>
    </location>
</feature>
<gene>
    <name evidence="2" type="ORF">P175DRAFT_0103967</name>
</gene>